<dbReference type="InterPro" id="IPR027417">
    <property type="entry name" value="P-loop_NTPase"/>
</dbReference>
<feature type="region of interest" description="Disordered" evidence="1">
    <location>
        <begin position="98"/>
        <end position="138"/>
    </location>
</feature>
<sequence length="306" mass="34641">MAIDSDSGELKAQRSPTKHYRDRDWDWSKFRRRARALSRVINYFPRYSSDPESSSYEDYCRVKLMLHHPFEEWDDLLKVDGEVYGSYADAFSVCKREHTHPEDCYTDPQDLDADSESNMDDDDEEPQEEDGDTTAHPPADFEVFARQRLEGDVDGVDPLGGLGNRELDRGYDWGSHVGRYPNVLPGIWEQVKGENPTRQEVTDSDTSPDKLNAEQRKLYDLCVAQYTHELSHELDPEQPMPEQLLLNLDGVAGAGKTFALLKSSGRLQEIAALAEKLNPVFRAAPTGIAAFNIVGKTLHSLLRLPV</sequence>
<dbReference type="OrthoDB" id="3558550at2759"/>
<proteinExistence type="predicted"/>
<evidence type="ECO:0000313" key="3">
    <source>
        <dbReference type="Proteomes" id="UP000243515"/>
    </source>
</evidence>
<dbReference type="EMBL" id="NPHW01006119">
    <property type="protein sequence ID" value="OXV06106.1"/>
    <property type="molecule type" value="Genomic_DNA"/>
</dbReference>
<dbReference type="InterPro" id="IPR051055">
    <property type="entry name" value="PIF1_helicase"/>
</dbReference>
<gene>
    <name evidence="2" type="ORF">Egran_06126</name>
</gene>
<dbReference type="AlphaFoldDB" id="A0A232LPN9"/>
<dbReference type="PANTHER" id="PTHR47642:SF6">
    <property type="entry name" value="ATP-DEPENDENT DNA HELICASE"/>
    <property type="match status" value="1"/>
</dbReference>
<feature type="region of interest" description="Disordered" evidence="1">
    <location>
        <begin position="1"/>
        <end position="22"/>
    </location>
</feature>
<protein>
    <recommendedName>
        <fullName evidence="4">ATP-dependent DNA helicase</fullName>
    </recommendedName>
</protein>
<evidence type="ECO:0000313" key="2">
    <source>
        <dbReference type="EMBL" id="OXV06106.1"/>
    </source>
</evidence>
<feature type="compositionally biased region" description="Acidic residues" evidence="1">
    <location>
        <begin position="109"/>
        <end position="132"/>
    </location>
</feature>
<dbReference type="Proteomes" id="UP000243515">
    <property type="component" value="Unassembled WGS sequence"/>
</dbReference>
<organism evidence="2 3">
    <name type="scientific">Elaphomyces granulatus</name>
    <dbReference type="NCBI Taxonomy" id="519963"/>
    <lineage>
        <taxon>Eukaryota</taxon>
        <taxon>Fungi</taxon>
        <taxon>Dikarya</taxon>
        <taxon>Ascomycota</taxon>
        <taxon>Pezizomycotina</taxon>
        <taxon>Eurotiomycetes</taxon>
        <taxon>Eurotiomycetidae</taxon>
        <taxon>Eurotiales</taxon>
        <taxon>Elaphomycetaceae</taxon>
        <taxon>Elaphomyces</taxon>
    </lineage>
</organism>
<keyword evidence="3" id="KW-1185">Reference proteome</keyword>
<feature type="non-terminal residue" evidence="2">
    <location>
        <position position="306"/>
    </location>
</feature>
<dbReference type="PANTHER" id="PTHR47642">
    <property type="entry name" value="ATP-DEPENDENT DNA HELICASE"/>
    <property type="match status" value="1"/>
</dbReference>
<reference evidence="2 3" key="1">
    <citation type="journal article" date="2015" name="Environ. Microbiol.">
        <title>Metagenome sequence of Elaphomyces granulatus from sporocarp tissue reveals Ascomycota ectomycorrhizal fingerprints of genome expansion and a Proteobacteria-rich microbiome.</title>
        <authorList>
            <person name="Quandt C.A."/>
            <person name="Kohler A."/>
            <person name="Hesse C.N."/>
            <person name="Sharpton T.J."/>
            <person name="Martin F."/>
            <person name="Spatafora J.W."/>
        </authorList>
    </citation>
    <scope>NUCLEOTIDE SEQUENCE [LARGE SCALE GENOMIC DNA]</scope>
    <source>
        <strain evidence="2 3">OSC145934</strain>
    </source>
</reference>
<evidence type="ECO:0008006" key="4">
    <source>
        <dbReference type="Google" id="ProtNLM"/>
    </source>
</evidence>
<accession>A0A232LPN9</accession>
<name>A0A232LPN9_9EURO</name>
<comment type="caution">
    <text evidence="2">The sequence shown here is derived from an EMBL/GenBank/DDBJ whole genome shotgun (WGS) entry which is preliminary data.</text>
</comment>
<dbReference type="Gene3D" id="3.40.50.300">
    <property type="entry name" value="P-loop containing nucleotide triphosphate hydrolases"/>
    <property type="match status" value="1"/>
</dbReference>
<evidence type="ECO:0000256" key="1">
    <source>
        <dbReference type="SAM" id="MobiDB-lite"/>
    </source>
</evidence>